<comment type="caution">
    <text evidence="1">The sequence shown here is derived from an EMBL/GenBank/DDBJ whole genome shotgun (WGS) entry which is preliminary data.</text>
</comment>
<organism evidence="1">
    <name type="scientific">marine sediment metagenome</name>
    <dbReference type="NCBI Taxonomy" id="412755"/>
    <lineage>
        <taxon>unclassified sequences</taxon>
        <taxon>metagenomes</taxon>
        <taxon>ecological metagenomes</taxon>
    </lineage>
</organism>
<accession>A0A0F8W702</accession>
<dbReference type="AlphaFoldDB" id="A0A0F8W702"/>
<sequence>MDKQEAAVRKMMGYHHTELPWKVTTEGSHAGHQLTIVSDERDEFIASLTNIMVGEGDLDEANANFIVHVANNHYQLLAALEASEAYAARITGSTPPWSDCAMGGCQWCSDCANRVINMRRDAIRNGRQ</sequence>
<protein>
    <submittedName>
        <fullName evidence="1">Uncharacterized protein</fullName>
    </submittedName>
</protein>
<evidence type="ECO:0000313" key="1">
    <source>
        <dbReference type="EMBL" id="KKK52413.1"/>
    </source>
</evidence>
<dbReference type="EMBL" id="LAZR01067025">
    <property type="protein sequence ID" value="KKK52413.1"/>
    <property type="molecule type" value="Genomic_DNA"/>
</dbReference>
<proteinExistence type="predicted"/>
<gene>
    <name evidence="1" type="ORF">LCGC14_3105150</name>
</gene>
<name>A0A0F8W702_9ZZZZ</name>
<reference evidence="1" key="1">
    <citation type="journal article" date="2015" name="Nature">
        <title>Complex archaea that bridge the gap between prokaryotes and eukaryotes.</title>
        <authorList>
            <person name="Spang A."/>
            <person name="Saw J.H."/>
            <person name="Jorgensen S.L."/>
            <person name="Zaremba-Niedzwiedzka K."/>
            <person name="Martijn J."/>
            <person name="Lind A.E."/>
            <person name="van Eijk R."/>
            <person name="Schleper C."/>
            <person name="Guy L."/>
            <person name="Ettema T.J."/>
        </authorList>
    </citation>
    <scope>NUCLEOTIDE SEQUENCE</scope>
</reference>